<dbReference type="AlphaFoldDB" id="X1FSY8"/>
<dbReference type="EMBL" id="BARU01020285">
    <property type="protein sequence ID" value="GAH48092.1"/>
    <property type="molecule type" value="Genomic_DNA"/>
</dbReference>
<feature type="transmembrane region" description="Helical" evidence="1">
    <location>
        <begin position="7"/>
        <end position="33"/>
    </location>
</feature>
<accession>X1FSY8</accession>
<reference evidence="2" key="1">
    <citation type="journal article" date="2014" name="Front. Microbiol.">
        <title>High frequency of phylogenetically diverse reductive dehalogenase-homologous genes in deep subseafloor sedimentary metagenomes.</title>
        <authorList>
            <person name="Kawai M."/>
            <person name="Futagami T."/>
            <person name="Toyoda A."/>
            <person name="Takaki Y."/>
            <person name="Nishi S."/>
            <person name="Hori S."/>
            <person name="Arai W."/>
            <person name="Tsubouchi T."/>
            <person name="Morono Y."/>
            <person name="Uchiyama I."/>
            <person name="Ito T."/>
            <person name="Fujiyama A."/>
            <person name="Inagaki F."/>
            <person name="Takami H."/>
        </authorList>
    </citation>
    <scope>NUCLEOTIDE SEQUENCE</scope>
    <source>
        <strain evidence="2">Expedition CK06-06</strain>
    </source>
</reference>
<evidence type="ECO:0000313" key="2">
    <source>
        <dbReference type="EMBL" id="GAH48092.1"/>
    </source>
</evidence>
<comment type="caution">
    <text evidence="2">The sequence shown here is derived from an EMBL/GenBank/DDBJ whole genome shotgun (WGS) entry which is preliminary data.</text>
</comment>
<protein>
    <submittedName>
        <fullName evidence="2">Uncharacterized protein</fullName>
    </submittedName>
</protein>
<name>X1FSY8_9ZZZZ</name>
<sequence length="112" mass="12344">MRIAKGIFSGILSFVLAVTLVTLGIVITVNLTILNPNFIISELDKLDIYSIIANQVREQIPAEEPYIAQVADETIADLEPWLKEQTATVIYGGCAYLKGDQELNIVIPLEQV</sequence>
<evidence type="ECO:0000256" key="1">
    <source>
        <dbReference type="SAM" id="Phobius"/>
    </source>
</evidence>
<organism evidence="2">
    <name type="scientific">marine sediment metagenome</name>
    <dbReference type="NCBI Taxonomy" id="412755"/>
    <lineage>
        <taxon>unclassified sequences</taxon>
        <taxon>metagenomes</taxon>
        <taxon>ecological metagenomes</taxon>
    </lineage>
</organism>
<proteinExistence type="predicted"/>
<keyword evidence="1" id="KW-0472">Membrane</keyword>
<keyword evidence="1" id="KW-0812">Transmembrane</keyword>
<keyword evidence="1" id="KW-1133">Transmembrane helix</keyword>
<gene>
    <name evidence="2" type="ORF">S03H2_33338</name>
</gene>
<feature type="non-terminal residue" evidence="2">
    <location>
        <position position="112"/>
    </location>
</feature>